<evidence type="ECO:0000256" key="5">
    <source>
        <dbReference type="ARBA" id="ARBA00023136"/>
    </source>
</evidence>
<evidence type="ECO:0000256" key="4">
    <source>
        <dbReference type="ARBA" id="ARBA00022989"/>
    </source>
</evidence>
<reference evidence="7 8" key="1">
    <citation type="journal article" date="2019" name="Int. J. Syst. Evol. Microbiol.">
        <title>The Global Catalogue of Microorganisms (GCM) 10K type strain sequencing project: providing services to taxonomists for standard genome sequencing and annotation.</title>
        <authorList>
            <consortium name="The Broad Institute Genomics Platform"/>
            <consortium name="The Broad Institute Genome Sequencing Center for Infectious Disease"/>
            <person name="Wu L."/>
            <person name="Ma J."/>
        </authorList>
    </citation>
    <scope>NUCLEOTIDE SEQUENCE [LARGE SCALE GENOMIC DNA]</scope>
    <source>
        <strain evidence="7 8">IBRC-M 10256</strain>
    </source>
</reference>
<accession>A0ABD5NPN0</accession>
<evidence type="ECO:0000313" key="8">
    <source>
        <dbReference type="Proteomes" id="UP001595846"/>
    </source>
</evidence>
<comment type="caution">
    <text evidence="7">The sequence shown here is derived from an EMBL/GenBank/DDBJ whole genome shotgun (WGS) entry which is preliminary data.</text>
</comment>
<keyword evidence="3 6" id="KW-0812">Transmembrane</keyword>
<keyword evidence="2" id="KW-1003">Cell membrane</keyword>
<evidence type="ECO:0000256" key="6">
    <source>
        <dbReference type="SAM" id="Phobius"/>
    </source>
</evidence>
<protein>
    <submittedName>
        <fullName evidence="7">Sodium:phosphate symporter</fullName>
    </submittedName>
</protein>
<keyword evidence="4 6" id="KW-1133">Transmembrane helix</keyword>
<dbReference type="GO" id="GO:0005315">
    <property type="term" value="F:phosphate transmembrane transporter activity"/>
    <property type="evidence" value="ECO:0007669"/>
    <property type="project" value="UniProtKB-ARBA"/>
</dbReference>
<proteinExistence type="predicted"/>
<feature type="transmembrane region" description="Helical" evidence="6">
    <location>
        <begin position="219"/>
        <end position="244"/>
    </location>
</feature>
<dbReference type="InterPro" id="IPR003841">
    <property type="entry name" value="Na/Pi_transpt"/>
</dbReference>
<feature type="transmembrane region" description="Helical" evidence="6">
    <location>
        <begin position="50"/>
        <end position="70"/>
    </location>
</feature>
<keyword evidence="5 6" id="KW-0472">Membrane</keyword>
<keyword evidence="8" id="KW-1185">Reference proteome</keyword>
<comment type="subcellular location">
    <subcellularLocation>
        <location evidence="1">Cell membrane</location>
        <topology evidence="1">Multi-pass membrane protein</topology>
    </subcellularLocation>
</comment>
<dbReference type="RefSeq" id="WP_256533621.1">
    <property type="nucleotide sequence ID" value="NZ_CP101824.1"/>
</dbReference>
<dbReference type="GO" id="GO:0005886">
    <property type="term" value="C:plasma membrane"/>
    <property type="evidence" value="ECO:0007669"/>
    <property type="project" value="UniProtKB-SubCell"/>
</dbReference>
<feature type="transmembrane region" description="Helical" evidence="6">
    <location>
        <begin position="256"/>
        <end position="278"/>
    </location>
</feature>
<organism evidence="7 8">
    <name type="scientific">Halovivax cerinus</name>
    <dbReference type="NCBI Taxonomy" id="1487865"/>
    <lineage>
        <taxon>Archaea</taxon>
        <taxon>Methanobacteriati</taxon>
        <taxon>Methanobacteriota</taxon>
        <taxon>Stenosarchaea group</taxon>
        <taxon>Halobacteria</taxon>
        <taxon>Halobacteriales</taxon>
        <taxon>Natrialbaceae</taxon>
        <taxon>Halovivax</taxon>
    </lineage>
</organism>
<sequence>MIGAQILVTVALFLFAIRLLGGATNALTPSLEGVLDRVIVDGRSALGLSWIASYVVANGSIVAAVSLTLFESALVEPTQLFLMIVGSRLGGAAVVVFIGGFDYVNEEIESLRESMSLGILTVLLTHSIYLPAMVLGFLAMPRIRRADGHGHLFPDFEAPVPDVFSVLTDGLIATVGAGVAFLVAIGCILVSLRSFDHVLDRVDKERLRRRYISTLQDKWLSFGLGLVVTGLTTSVAFSLGVIVPLYNRGHVKRGEIVPFVLGANLGTLVDTLVVAVALNTSVGVLTVLTVLASGTVTSALALAYYAPYSRAIDGVQNRIIGNRSYFLGVLLSLLLVPILLIVLP</sequence>
<name>A0ABD5NPN0_9EURY</name>
<dbReference type="Proteomes" id="UP001595846">
    <property type="component" value="Unassembled WGS sequence"/>
</dbReference>
<evidence type="ECO:0000256" key="2">
    <source>
        <dbReference type="ARBA" id="ARBA00022475"/>
    </source>
</evidence>
<evidence type="ECO:0000313" key="7">
    <source>
        <dbReference type="EMBL" id="MFC3958982.1"/>
    </source>
</evidence>
<dbReference type="EMBL" id="JBHSAQ010000010">
    <property type="protein sequence ID" value="MFC3958982.1"/>
    <property type="molecule type" value="Genomic_DNA"/>
</dbReference>
<evidence type="ECO:0000256" key="1">
    <source>
        <dbReference type="ARBA" id="ARBA00004651"/>
    </source>
</evidence>
<feature type="transmembrane region" description="Helical" evidence="6">
    <location>
        <begin position="116"/>
        <end position="139"/>
    </location>
</feature>
<dbReference type="AlphaFoldDB" id="A0ABD5NPN0"/>
<gene>
    <name evidence="7" type="ORF">ACFOUR_11470</name>
</gene>
<dbReference type="GeneID" id="73902752"/>
<dbReference type="Pfam" id="PF02690">
    <property type="entry name" value="Na_Pi_cotrans"/>
    <property type="match status" value="1"/>
</dbReference>
<feature type="transmembrane region" description="Helical" evidence="6">
    <location>
        <begin position="82"/>
        <end position="104"/>
    </location>
</feature>
<dbReference type="GO" id="GO:0098660">
    <property type="term" value="P:inorganic ion transmembrane transport"/>
    <property type="evidence" value="ECO:0007669"/>
    <property type="project" value="UniProtKB-ARBA"/>
</dbReference>
<feature type="transmembrane region" description="Helical" evidence="6">
    <location>
        <begin position="171"/>
        <end position="192"/>
    </location>
</feature>
<feature type="transmembrane region" description="Helical" evidence="6">
    <location>
        <begin position="284"/>
        <end position="305"/>
    </location>
</feature>
<feature type="transmembrane region" description="Helical" evidence="6">
    <location>
        <begin position="325"/>
        <end position="343"/>
    </location>
</feature>
<evidence type="ECO:0000256" key="3">
    <source>
        <dbReference type="ARBA" id="ARBA00022692"/>
    </source>
</evidence>